<evidence type="ECO:0000313" key="2">
    <source>
        <dbReference type="Proteomes" id="UP001433508"/>
    </source>
</evidence>
<accession>A0ACC3SYM6</accession>
<gene>
    <name evidence="1" type="ORF">V1525DRAFT_408607</name>
</gene>
<keyword evidence="2" id="KW-1185">Reference proteome</keyword>
<dbReference type="EMBL" id="MU971401">
    <property type="protein sequence ID" value="KAK9235897.1"/>
    <property type="molecule type" value="Genomic_DNA"/>
</dbReference>
<protein>
    <submittedName>
        <fullName evidence="1">Uncharacterized protein</fullName>
    </submittedName>
</protein>
<sequence length="293" mass="33450">MPMNRVPWRNVHFYDASTGARLGGFYQKGSLTEATMVWILGNVLLVVKSQWSVRHRSSGRTIRPSSDPVVPGDYDIHSKGNIRVSDEAWFSRLISHSVSGREVAFREGVRERDGKCDISGEINDLAPWDVWAGFQAAHVFPLEHESLWIQFNYGRWITNMDSVVGSSNINSIQNGLLMSENLHTRFDQYLFSINPDDGYKIITFAPNRWGIDGRILDPICRDPNNRDHVSDDVLRWHFRQCILANMRGAGEPVFETDFPPGTDMMATLRAEPYGKERFEMELESRLKFIPGEG</sequence>
<proteinExistence type="predicted"/>
<name>A0ACC3SYM6_LIPKO</name>
<comment type="caution">
    <text evidence="1">The sequence shown here is derived from an EMBL/GenBank/DDBJ whole genome shotgun (WGS) entry which is preliminary data.</text>
</comment>
<evidence type="ECO:0000313" key="1">
    <source>
        <dbReference type="EMBL" id="KAK9235897.1"/>
    </source>
</evidence>
<dbReference type="Proteomes" id="UP001433508">
    <property type="component" value="Unassembled WGS sequence"/>
</dbReference>
<reference evidence="2" key="1">
    <citation type="journal article" date="2024" name="Front. Bioeng. Biotechnol.">
        <title>Genome-scale model development and genomic sequencing of the oleaginous clade Lipomyces.</title>
        <authorList>
            <person name="Czajka J.J."/>
            <person name="Han Y."/>
            <person name="Kim J."/>
            <person name="Mondo S.J."/>
            <person name="Hofstad B.A."/>
            <person name="Robles A."/>
            <person name="Haridas S."/>
            <person name="Riley R."/>
            <person name="LaButti K."/>
            <person name="Pangilinan J."/>
            <person name="Andreopoulos W."/>
            <person name="Lipzen A."/>
            <person name="Yan J."/>
            <person name="Wang M."/>
            <person name="Ng V."/>
            <person name="Grigoriev I.V."/>
            <person name="Spatafora J.W."/>
            <person name="Magnuson J.K."/>
            <person name="Baker S.E."/>
            <person name="Pomraning K.R."/>
        </authorList>
    </citation>
    <scope>NUCLEOTIDE SEQUENCE [LARGE SCALE GENOMIC DNA]</scope>
    <source>
        <strain evidence="2">CBS 7786</strain>
    </source>
</reference>
<organism evidence="1 2">
    <name type="scientific">Lipomyces kononenkoae</name>
    <name type="common">Yeast</name>
    <dbReference type="NCBI Taxonomy" id="34357"/>
    <lineage>
        <taxon>Eukaryota</taxon>
        <taxon>Fungi</taxon>
        <taxon>Dikarya</taxon>
        <taxon>Ascomycota</taxon>
        <taxon>Saccharomycotina</taxon>
        <taxon>Lipomycetes</taxon>
        <taxon>Lipomycetales</taxon>
        <taxon>Lipomycetaceae</taxon>
        <taxon>Lipomyces</taxon>
    </lineage>
</organism>